<feature type="transmembrane region" description="Helical" evidence="9">
    <location>
        <begin position="7"/>
        <end position="26"/>
    </location>
</feature>
<dbReference type="PANTHER" id="PTHR43065:SF10">
    <property type="entry name" value="PEROXIDE STRESS-ACTIVATED HISTIDINE KINASE MAK3"/>
    <property type="match status" value="1"/>
</dbReference>
<evidence type="ECO:0000259" key="10">
    <source>
        <dbReference type="PROSITE" id="PS50109"/>
    </source>
</evidence>
<evidence type="ECO:0000313" key="13">
    <source>
        <dbReference type="Proteomes" id="UP000189464"/>
    </source>
</evidence>
<dbReference type="Gene3D" id="3.30.565.10">
    <property type="entry name" value="Histidine kinase-like ATPase, C-terminal domain"/>
    <property type="match status" value="1"/>
</dbReference>
<dbReference type="InterPro" id="IPR000014">
    <property type="entry name" value="PAS"/>
</dbReference>
<evidence type="ECO:0000313" key="12">
    <source>
        <dbReference type="EMBL" id="AQS59114.1"/>
    </source>
</evidence>
<dbReference type="CDD" id="cd00082">
    <property type="entry name" value="HisKA"/>
    <property type="match status" value="1"/>
</dbReference>
<gene>
    <name evidence="12" type="ORF">B0537_08490</name>
</gene>
<dbReference type="SMART" id="SM00388">
    <property type="entry name" value="HisKA"/>
    <property type="match status" value="1"/>
</dbReference>
<dbReference type="Pfam" id="PF08448">
    <property type="entry name" value="PAS_4"/>
    <property type="match status" value="1"/>
</dbReference>
<dbReference type="SMART" id="SM00387">
    <property type="entry name" value="HATPase_c"/>
    <property type="match status" value="1"/>
</dbReference>
<dbReference type="Pfam" id="PF02518">
    <property type="entry name" value="HATPase_c"/>
    <property type="match status" value="1"/>
</dbReference>
<dbReference type="Gene3D" id="3.30.450.20">
    <property type="entry name" value="PAS domain"/>
    <property type="match status" value="1"/>
</dbReference>
<evidence type="ECO:0000256" key="8">
    <source>
        <dbReference type="ARBA" id="ARBA00023012"/>
    </source>
</evidence>
<dbReference type="InterPro" id="IPR003661">
    <property type="entry name" value="HisK_dim/P_dom"/>
</dbReference>
<dbReference type="PANTHER" id="PTHR43065">
    <property type="entry name" value="SENSOR HISTIDINE KINASE"/>
    <property type="match status" value="1"/>
</dbReference>
<name>A0A1S6IWF7_9FIRM</name>
<keyword evidence="8" id="KW-0902">Two-component regulatory system</keyword>
<keyword evidence="4" id="KW-0808">Transferase</keyword>
<dbReference type="SUPFAM" id="SSF47384">
    <property type="entry name" value="Homodimeric domain of signal transducing histidine kinase"/>
    <property type="match status" value="1"/>
</dbReference>
<evidence type="ECO:0000256" key="4">
    <source>
        <dbReference type="ARBA" id="ARBA00022679"/>
    </source>
</evidence>
<evidence type="ECO:0000256" key="3">
    <source>
        <dbReference type="ARBA" id="ARBA00022553"/>
    </source>
</evidence>
<evidence type="ECO:0000256" key="7">
    <source>
        <dbReference type="ARBA" id="ARBA00022840"/>
    </source>
</evidence>
<evidence type="ECO:0000256" key="1">
    <source>
        <dbReference type="ARBA" id="ARBA00000085"/>
    </source>
</evidence>
<dbReference type="AlphaFoldDB" id="A0A1S6IWF7"/>
<dbReference type="InterPro" id="IPR004358">
    <property type="entry name" value="Sig_transdc_His_kin-like_C"/>
</dbReference>
<dbReference type="STRING" id="1833852.B0537_08490"/>
<dbReference type="SUPFAM" id="SSF55785">
    <property type="entry name" value="PYP-like sensor domain (PAS domain)"/>
    <property type="match status" value="1"/>
</dbReference>
<dbReference type="KEGG" id="dfg:B0537_08490"/>
<dbReference type="GO" id="GO:0005524">
    <property type="term" value="F:ATP binding"/>
    <property type="evidence" value="ECO:0007669"/>
    <property type="project" value="UniProtKB-KW"/>
</dbReference>
<dbReference type="RefSeq" id="WP_077714191.1">
    <property type="nucleotide sequence ID" value="NZ_CP019698.1"/>
</dbReference>
<dbReference type="InterPro" id="IPR013656">
    <property type="entry name" value="PAS_4"/>
</dbReference>
<accession>A0A1S6IWF7</accession>
<keyword evidence="9" id="KW-0812">Transmembrane</keyword>
<feature type="domain" description="Histidine kinase" evidence="10">
    <location>
        <begin position="190"/>
        <end position="399"/>
    </location>
</feature>
<dbReference type="Pfam" id="PF00512">
    <property type="entry name" value="HisKA"/>
    <property type="match status" value="1"/>
</dbReference>
<dbReference type="EMBL" id="CP019698">
    <property type="protein sequence ID" value="AQS59114.1"/>
    <property type="molecule type" value="Genomic_DNA"/>
</dbReference>
<evidence type="ECO:0000256" key="2">
    <source>
        <dbReference type="ARBA" id="ARBA00012438"/>
    </source>
</evidence>
<dbReference type="GO" id="GO:0000155">
    <property type="term" value="F:phosphorelay sensor kinase activity"/>
    <property type="evidence" value="ECO:0007669"/>
    <property type="project" value="InterPro"/>
</dbReference>
<keyword evidence="9" id="KW-0472">Membrane</keyword>
<dbReference type="InterPro" id="IPR036097">
    <property type="entry name" value="HisK_dim/P_sf"/>
</dbReference>
<dbReference type="InterPro" id="IPR005467">
    <property type="entry name" value="His_kinase_dom"/>
</dbReference>
<dbReference type="PROSITE" id="PS50109">
    <property type="entry name" value="HIS_KIN"/>
    <property type="match status" value="1"/>
</dbReference>
<reference evidence="12 13" key="1">
    <citation type="journal article" date="2016" name="Int. J. Syst. Evol. Microbiol.">
        <title>Desulfotomaculum ferrireducens sp. nov., a moderately thermophilic sulfate-reducing and dissimilatory Fe(III)-reducing bacterium isolated from compost.</title>
        <authorList>
            <person name="Yang G."/>
            <person name="Guo J."/>
            <person name="Zhuang L."/>
            <person name="Yuan Y."/>
            <person name="Zhou S."/>
        </authorList>
    </citation>
    <scope>NUCLEOTIDE SEQUENCE [LARGE SCALE GENOMIC DNA]</scope>
    <source>
        <strain evidence="12 13">GSS09</strain>
    </source>
</reference>
<evidence type="ECO:0000259" key="11">
    <source>
        <dbReference type="PROSITE" id="PS50112"/>
    </source>
</evidence>
<organism evidence="12 13">
    <name type="scientific">Desulforamulus ferrireducens</name>
    <dbReference type="NCBI Taxonomy" id="1833852"/>
    <lineage>
        <taxon>Bacteria</taxon>
        <taxon>Bacillati</taxon>
        <taxon>Bacillota</taxon>
        <taxon>Clostridia</taxon>
        <taxon>Eubacteriales</taxon>
        <taxon>Peptococcaceae</taxon>
        <taxon>Desulforamulus</taxon>
    </lineage>
</organism>
<dbReference type="SUPFAM" id="SSF55874">
    <property type="entry name" value="ATPase domain of HSP90 chaperone/DNA topoisomerase II/histidine kinase"/>
    <property type="match status" value="1"/>
</dbReference>
<keyword evidence="13" id="KW-1185">Reference proteome</keyword>
<dbReference type="OrthoDB" id="9784397at2"/>
<keyword evidence="5" id="KW-0547">Nucleotide-binding</keyword>
<dbReference type="InterPro" id="IPR035965">
    <property type="entry name" value="PAS-like_dom_sf"/>
</dbReference>
<proteinExistence type="predicted"/>
<dbReference type="CDD" id="cd00130">
    <property type="entry name" value="PAS"/>
    <property type="match status" value="1"/>
</dbReference>
<dbReference type="EC" id="2.7.13.3" evidence="2"/>
<keyword evidence="3" id="KW-0597">Phosphoprotein</keyword>
<evidence type="ECO:0000256" key="6">
    <source>
        <dbReference type="ARBA" id="ARBA00022777"/>
    </source>
</evidence>
<protein>
    <recommendedName>
        <fullName evidence="2">histidine kinase</fullName>
        <ecNumber evidence="2">2.7.13.3</ecNumber>
    </recommendedName>
</protein>
<comment type="catalytic activity">
    <reaction evidence="1">
        <text>ATP + protein L-histidine = ADP + protein N-phospho-L-histidine.</text>
        <dbReference type="EC" id="2.7.13.3"/>
    </reaction>
</comment>
<keyword evidence="7" id="KW-0067">ATP-binding</keyword>
<feature type="domain" description="PAS" evidence="11">
    <location>
        <begin position="56"/>
        <end position="100"/>
    </location>
</feature>
<dbReference type="InterPro" id="IPR003594">
    <property type="entry name" value="HATPase_dom"/>
</dbReference>
<dbReference type="Proteomes" id="UP000189464">
    <property type="component" value="Chromosome"/>
</dbReference>
<feature type="transmembrane region" description="Helical" evidence="9">
    <location>
        <begin position="32"/>
        <end position="51"/>
    </location>
</feature>
<dbReference type="Gene3D" id="1.10.287.130">
    <property type="match status" value="1"/>
</dbReference>
<sequence>MTIKQSVTFIGVFVVALALSHYVSYIYQLSPWLDFVLSTIAALGAATYFLIKFGRKKGKILHFLNNIDIALIVTDNQGNITLINSKAKEMFGLGQREKINIKEMPLDKDSPLHYLVRTLNGSQVYQEPYFTSQSGENIQYFYINATNILNEQGQPVGAILVAWPVSEQSFHGLQLSQSGKLTMIGELAAGTAHEIRNPLTSVRGLIQIIDQRLLPQDPTKEYLSVIMREIDQINHIIKELLLLARRTTPNLSFTSLPAILDHVLSLIEGEAASKGIIINKKYQDNLPLMVLDEDQIKQVFWHLASNAINAMSMGGQLTVAVTYYEQQEQVEINFIDTGTGISKENISRIFLPFFTTRAEGTGLGLPVSYQIVDNHGGKLSVKSAIGKGSTFTIKLPLVNYQNTKAS</sequence>
<keyword evidence="9" id="KW-1133">Transmembrane helix</keyword>
<dbReference type="PROSITE" id="PS50112">
    <property type="entry name" value="PAS"/>
    <property type="match status" value="1"/>
</dbReference>
<evidence type="ECO:0000256" key="9">
    <source>
        <dbReference type="SAM" id="Phobius"/>
    </source>
</evidence>
<dbReference type="PRINTS" id="PR00344">
    <property type="entry name" value="BCTRLSENSOR"/>
</dbReference>
<keyword evidence="6" id="KW-0418">Kinase</keyword>
<dbReference type="InterPro" id="IPR036890">
    <property type="entry name" value="HATPase_C_sf"/>
</dbReference>
<evidence type="ECO:0000256" key="5">
    <source>
        <dbReference type="ARBA" id="ARBA00022741"/>
    </source>
</evidence>